<name>A0A1Y1UFH6_9TREE</name>
<evidence type="ECO:0000256" key="4">
    <source>
        <dbReference type="ARBA" id="ARBA00012801"/>
    </source>
</evidence>
<dbReference type="PANTHER" id="PTHR10851:SF0">
    <property type="entry name" value="PYRIDOXINE-5'-PHOSPHATE OXIDASE"/>
    <property type="match status" value="1"/>
</dbReference>
<comment type="cofactor">
    <cofactor evidence="1">
        <name>FMN</name>
        <dbReference type="ChEBI" id="CHEBI:58210"/>
    </cofactor>
</comment>
<dbReference type="NCBIfam" id="NF004231">
    <property type="entry name" value="PRK05679.1"/>
    <property type="match status" value="1"/>
</dbReference>
<comment type="pathway">
    <text evidence="2">Cofactor metabolism; pyridoxal 5'-phosphate salvage; pyridoxal 5'-phosphate from pyridoxamine 5'-phosphate: step 1/1.</text>
</comment>
<organism evidence="10 11">
    <name type="scientific">Kockovaella imperatae</name>
    <dbReference type="NCBI Taxonomy" id="4999"/>
    <lineage>
        <taxon>Eukaryota</taxon>
        <taxon>Fungi</taxon>
        <taxon>Dikarya</taxon>
        <taxon>Basidiomycota</taxon>
        <taxon>Agaricomycotina</taxon>
        <taxon>Tremellomycetes</taxon>
        <taxon>Tremellales</taxon>
        <taxon>Cuniculitremaceae</taxon>
        <taxon>Kockovaella</taxon>
    </lineage>
</organism>
<dbReference type="GeneID" id="33555251"/>
<dbReference type="InterPro" id="IPR019576">
    <property type="entry name" value="Pyridoxamine_oxidase_dimer_C"/>
</dbReference>
<evidence type="ECO:0000313" key="11">
    <source>
        <dbReference type="Proteomes" id="UP000193218"/>
    </source>
</evidence>
<dbReference type="EMBL" id="NBSH01000008">
    <property type="protein sequence ID" value="ORX36256.1"/>
    <property type="molecule type" value="Genomic_DNA"/>
</dbReference>
<dbReference type="PROSITE" id="PS01064">
    <property type="entry name" value="PYRIDOX_OXIDASE"/>
    <property type="match status" value="1"/>
</dbReference>
<gene>
    <name evidence="10" type="ORF">BD324DRAFT_580547</name>
</gene>
<accession>A0A1Y1UFH6</accession>
<keyword evidence="11" id="KW-1185">Reference proteome</keyword>
<dbReference type="Pfam" id="PF01243">
    <property type="entry name" value="PNPOx_N"/>
    <property type="match status" value="1"/>
</dbReference>
<dbReference type="STRING" id="4999.A0A1Y1UFH6"/>
<dbReference type="InterPro" id="IPR019740">
    <property type="entry name" value="Pyridox_Oxase_CS"/>
</dbReference>
<dbReference type="Proteomes" id="UP000193218">
    <property type="component" value="Unassembled WGS sequence"/>
</dbReference>
<dbReference type="OrthoDB" id="303614at2759"/>
<dbReference type="InterPro" id="IPR011576">
    <property type="entry name" value="Pyridox_Oxase_N"/>
</dbReference>
<dbReference type="Pfam" id="PF10590">
    <property type="entry name" value="PNP_phzG_C"/>
    <property type="match status" value="1"/>
</dbReference>
<dbReference type="SUPFAM" id="SSF50475">
    <property type="entry name" value="FMN-binding split barrel"/>
    <property type="match status" value="1"/>
</dbReference>
<evidence type="ECO:0000256" key="5">
    <source>
        <dbReference type="ARBA" id="ARBA00022630"/>
    </source>
</evidence>
<dbReference type="UniPathway" id="UPA01068">
    <property type="reaction ID" value="UER00304"/>
</dbReference>
<keyword evidence="6" id="KW-0288">FMN</keyword>
<evidence type="ECO:0000259" key="9">
    <source>
        <dbReference type="Pfam" id="PF10590"/>
    </source>
</evidence>
<evidence type="ECO:0000313" key="10">
    <source>
        <dbReference type="EMBL" id="ORX36256.1"/>
    </source>
</evidence>
<feature type="domain" description="Pyridoxine 5'-phosphate oxidase dimerisation C-terminal" evidence="9">
    <location>
        <begin position="188"/>
        <end position="232"/>
    </location>
</feature>
<proteinExistence type="inferred from homology"/>
<dbReference type="GO" id="GO:0008615">
    <property type="term" value="P:pyridoxine biosynthetic process"/>
    <property type="evidence" value="ECO:0007669"/>
    <property type="project" value="InterPro"/>
</dbReference>
<sequence>MASASEPGDSAPSSVNLRTHNQYVVPPLHRDQLNPNPFKQFNDWFTSALNPKEGEPVEKEPEAVIISTVSSEGIPSSRAVLLRTADERGFVIFTNYNSRKSQEISSTGYASLVFYWKALSRQVRVVGKVEKVSREESVEYHNTRPRGSQIAAWASEQSKEVEDGEVARRAEELGSKSGDDQIPCPEHWGGWRIVPFEMEFWVGQPSRLHDRFRYTRPRDVQSSEWNVARLAP</sequence>
<dbReference type="InterPro" id="IPR012349">
    <property type="entry name" value="Split_barrel_FMN-bd"/>
</dbReference>
<dbReference type="InterPro" id="IPR000659">
    <property type="entry name" value="Pyridox_Oxase"/>
</dbReference>
<dbReference type="NCBIfam" id="TIGR00558">
    <property type="entry name" value="pdxH"/>
    <property type="match status" value="1"/>
</dbReference>
<comment type="pathway">
    <text evidence="3">Cofactor metabolism; pyridoxal 5'-phosphate salvage; pyridoxal 5'-phosphate from pyridoxine 5'-phosphate: step 1/1.</text>
</comment>
<evidence type="ECO:0000256" key="2">
    <source>
        <dbReference type="ARBA" id="ARBA00004738"/>
    </source>
</evidence>
<keyword evidence="7" id="KW-0560">Oxidoreductase</keyword>
<evidence type="ECO:0000256" key="1">
    <source>
        <dbReference type="ARBA" id="ARBA00001917"/>
    </source>
</evidence>
<dbReference type="PIRSF" id="PIRSF000190">
    <property type="entry name" value="Pyd_amn-ph_oxd"/>
    <property type="match status" value="1"/>
</dbReference>
<dbReference type="PANTHER" id="PTHR10851">
    <property type="entry name" value="PYRIDOXINE-5-PHOSPHATE OXIDASE"/>
    <property type="match status" value="1"/>
</dbReference>
<dbReference type="GO" id="GO:0004733">
    <property type="term" value="F:pyridoxamine phosphate oxidase activity"/>
    <property type="evidence" value="ECO:0007669"/>
    <property type="project" value="UniProtKB-EC"/>
</dbReference>
<evidence type="ECO:0000256" key="7">
    <source>
        <dbReference type="ARBA" id="ARBA00023002"/>
    </source>
</evidence>
<dbReference type="HAMAP" id="MF_01629">
    <property type="entry name" value="PdxH"/>
    <property type="match status" value="1"/>
</dbReference>
<keyword evidence="5" id="KW-0285">Flavoprotein</keyword>
<reference evidence="10 11" key="1">
    <citation type="submission" date="2017-03" db="EMBL/GenBank/DDBJ databases">
        <title>Widespread Adenine N6-methylation of Active Genes in Fungi.</title>
        <authorList>
            <consortium name="DOE Joint Genome Institute"/>
            <person name="Mondo S.J."/>
            <person name="Dannebaum R.O."/>
            <person name="Kuo R.C."/>
            <person name="Louie K.B."/>
            <person name="Bewick A.J."/>
            <person name="Labutti K."/>
            <person name="Haridas S."/>
            <person name="Kuo A."/>
            <person name="Salamov A."/>
            <person name="Ahrendt S.R."/>
            <person name="Lau R."/>
            <person name="Bowen B.P."/>
            <person name="Lipzen A."/>
            <person name="Sullivan W."/>
            <person name="Andreopoulos W.B."/>
            <person name="Clum A."/>
            <person name="Lindquist E."/>
            <person name="Daum C."/>
            <person name="Northen T.R."/>
            <person name="Ramamoorthy G."/>
            <person name="Schmitz R.J."/>
            <person name="Gryganskyi A."/>
            <person name="Culley D."/>
            <person name="Magnuson J."/>
            <person name="James T.Y."/>
            <person name="O'Malley M.A."/>
            <person name="Stajich J.E."/>
            <person name="Spatafora J.W."/>
            <person name="Visel A."/>
            <person name="Grigoriev I.V."/>
        </authorList>
    </citation>
    <scope>NUCLEOTIDE SEQUENCE [LARGE SCALE GENOMIC DNA]</scope>
    <source>
        <strain evidence="10 11">NRRL Y-17943</strain>
    </source>
</reference>
<dbReference type="GO" id="GO:0010181">
    <property type="term" value="F:FMN binding"/>
    <property type="evidence" value="ECO:0007669"/>
    <property type="project" value="InterPro"/>
</dbReference>
<dbReference type="RefSeq" id="XP_021870357.1">
    <property type="nucleotide sequence ID" value="XM_022013443.1"/>
</dbReference>
<comment type="caution">
    <text evidence="10">The sequence shown here is derived from an EMBL/GenBank/DDBJ whole genome shotgun (WGS) entry which is preliminary data.</text>
</comment>
<evidence type="ECO:0000256" key="3">
    <source>
        <dbReference type="ARBA" id="ARBA00005037"/>
    </source>
</evidence>
<evidence type="ECO:0000259" key="8">
    <source>
        <dbReference type="Pfam" id="PF01243"/>
    </source>
</evidence>
<protein>
    <recommendedName>
        <fullName evidence="4">pyridoxal 5'-phosphate synthase</fullName>
        <ecNumber evidence="4">1.4.3.5</ecNumber>
    </recommendedName>
</protein>
<dbReference type="Gene3D" id="2.30.110.10">
    <property type="entry name" value="Electron Transport, Fmn-binding Protein, Chain A"/>
    <property type="match status" value="1"/>
</dbReference>
<dbReference type="EC" id="1.4.3.5" evidence="4"/>
<evidence type="ECO:0000256" key="6">
    <source>
        <dbReference type="ARBA" id="ARBA00022643"/>
    </source>
</evidence>
<feature type="domain" description="Pyridoxamine 5'-phosphate oxidase N-terminal" evidence="8">
    <location>
        <begin position="58"/>
        <end position="166"/>
    </location>
</feature>
<dbReference type="AlphaFoldDB" id="A0A1Y1UFH6"/>
<dbReference type="InParanoid" id="A0A1Y1UFH6"/>
<dbReference type="FunCoup" id="A0A1Y1UFH6">
    <property type="interactions" value="133"/>
</dbReference>